<comment type="caution">
    <text evidence="5">The sequence shown here is derived from an EMBL/GenBank/DDBJ whole genome shotgun (WGS) entry which is preliminary data.</text>
</comment>
<reference evidence="5" key="1">
    <citation type="journal article" date="2021" name="PeerJ">
        <title>Extensive microbial diversity within the chicken gut microbiome revealed by metagenomics and culture.</title>
        <authorList>
            <person name="Gilroy R."/>
            <person name="Ravi A."/>
            <person name="Getino M."/>
            <person name="Pursley I."/>
            <person name="Horton D.L."/>
            <person name="Alikhan N.F."/>
            <person name="Baker D."/>
            <person name="Gharbi K."/>
            <person name="Hall N."/>
            <person name="Watson M."/>
            <person name="Adriaenssens E.M."/>
            <person name="Foster-Nyarko E."/>
            <person name="Jarju S."/>
            <person name="Secka A."/>
            <person name="Antonio M."/>
            <person name="Oren A."/>
            <person name="Chaudhuri R.R."/>
            <person name="La Ragione R."/>
            <person name="Hildebrand F."/>
            <person name="Pallen M.J."/>
        </authorList>
    </citation>
    <scope>NUCLEOTIDE SEQUENCE</scope>
    <source>
        <strain evidence="5">ChiHjej13B12-14962</strain>
    </source>
</reference>
<dbReference type="SUPFAM" id="SSF53850">
    <property type="entry name" value="Periplasmic binding protein-like II"/>
    <property type="match status" value="1"/>
</dbReference>
<feature type="domain" description="SsuA/THI5-like" evidence="4">
    <location>
        <begin position="65"/>
        <end position="274"/>
    </location>
</feature>
<dbReference type="Gene3D" id="3.40.190.10">
    <property type="entry name" value="Periplasmic binding protein-like II"/>
    <property type="match status" value="2"/>
</dbReference>
<sequence length="334" mass="35023">MAKNFPITLVTILAAGGIALTGCGGSNGTESTGQNGQTADGGVEPETSEITVADTAGMPSTFLEYGVEEGFFEDQGLTVNVDVSIGGAAAVPAVVSGSVQMAGSNSVSAIIAHDKGLPIQIVAAGTRAADQPEEDFARIVVPADSQIETVADLENKTVAVNTLENINDVTIKTLMDDAGADSSTVEFAEMGFPDMLPALDNNQVDAALLIEPFVSMAEQGDTVAIASPYVETMPELMVGTYLTSAEFIENNPETVAAFQRGLEATGAAIQEDPTAFRAALPEKSNIDPELAEGVRLPVWRAEVDRESLDFLNEKMAEYGLLEEPTDIEPLVYDE</sequence>
<dbReference type="PANTHER" id="PTHR30024">
    <property type="entry name" value="ALIPHATIC SULFONATES-BINDING PROTEIN-RELATED"/>
    <property type="match status" value="1"/>
</dbReference>
<evidence type="ECO:0000259" key="4">
    <source>
        <dbReference type="Pfam" id="PF09084"/>
    </source>
</evidence>
<comment type="similarity">
    <text evidence="2">Belongs to the bacterial solute-binding protein SsuA/TauA family.</text>
</comment>
<dbReference type="Pfam" id="PF09084">
    <property type="entry name" value="NMT1"/>
    <property type="match status" value="1"/>
</dbReference>
<evidence type="ECO:0000313" key="6">
    <source>
        <dbReference type="Proteomes" id="UP000703315"/>
    </source>
</evidence>
<proteinExistence type="inferred from homology"/>
<organism evidence="5 6">
    <name type="scientific">Enteractinococcus helveticum</name>
    <dbReference type="NCBI Taxonomy" id="1837282"/>
    <lineage>
        <taxon>Bacteria</taxon>
        <taxon>Bacillati</taxon>
        <taxon>Actinomycetota</taxon>
        <taxon>Actinomycetes</taxon>
        <taxon>Micrococcales</taxon>
        <taxon>Micrococcaceae</taxon>
    </lineage>
</organism>
<accession>A0A921FMZ1</accession>
<comment type="subcellular location">
    <subcellularLocation>
        <location evidence="1">Periplasm</location>
    </subcellularLocation>
</comment>
<dbReference type="PANTHER" id="PTHR30024:SF47">
    <property type="entry name" value="TAURINE-BINDING PERIPLASMIC PROTEIN"/>
    <property type="match status" value="1"/>
</dbReference>
<dbReference type="EMBL" id="DYXC01000109">
    <property type="protein sequence ID" value="HJF15093.1"/>
    <property type="molecule type" value="Genomic_DNA"/>
</dbReference>
<dbReference type="InterPro" id="IPR015168">
    <property type="entry name" value="SsuA/THI5"/>
</dbReference>
<reference evidence="5" key="2">
    <citation type="submission" date="2021-09" db="EMBL/GenBank/DDBJ databases">
        <authorList>
            <person name="Gilroy R."/>
        </authorList>
    </citation>
    <scope>NUCLEOTIDE SEQUENCE</scope>
    <source>
        <strain evidence="5">ChiHjej13B12-14962</strain>
    </source>
</reference>
<dbReference type="Proteomes" id="UP000703315">
    <property type="component" value="Unassembled WGS sequence"/>
</dbReference>
<dbReference type="GO" id="GO:0042597">
    <property type="term" value="C:periplasmic space"/>
    <property type="evidence" value="ECO:0007669"/>
    <property type="project" value="UniProtKB-SubCell"/>
</dbReference>
<dbReference type="AlphaFoldDB" id="A0A921FMZ1"/>
<evidence type="ECO:0000313" key="5">
    <source>
        <dbReference type="EMBL" id="HJF15093.1"/>
    </source>
</evidence>
<evidence type="ECO:0000256" key="3">
    <source>
        <dbReference type="ARBA" id="ARBA00022729"/>
    </source>
</evidence>
<dbReference type="PROSITE" id="PS51257">
    <property type="entry name" value="PROKAR_LIPOPROTEIN"/>
    <property type="match status" value="1"/>
</dbReference>
<name>A0A921FMZ1_9MICC</name>
<evidence type="ECO:0000256" key="1">
    <source>
        <dbReference type="ARBA" id="ARBA00004418"/>
    </source>
</evidence>
<keyword evidence="3" id="KW-0732">Signal</keyword>
<dbReference type="RefSeq" id="WP_303906565.1">
    <property type="nucleotide sequence ID" value="NZ_DYXC01000109.1"/>
</dbReference>
<protein>
    <submittedName>
        <fullName evidence="5">ABC transporter substrate-binding protein</fullName>
    </submittedName>
</protein>
<gene>
    <name evidence="5" type="ORF">K8V32_09880</name>
</gene>
<evidence type="ECO:0000256" key="2">
    <source>
        <dbReference type="ARBA" id="ARBA00010742"/>
    </source>
</evidence>